<dbReference type="InterPro" id="IPR012302">
    <property type="entry name" value="Malic_NAD-bd"/>
</dbReference>
<dbReference type="EMBL" id="SGPK01000003">
    <property type="protein sequence ID" value="THH12155.1"/>
    <property type="molecule type" value="Genomic_DNA"/>
</dbReference>
<sequence length="1023" mass="111980">MGGSGSGNGGSGSGNGGNGNNGQSTSKAMSVDDTDVTIDYHGNWQLNFNSSSADGDKTSHSTNDRNASAFLSFYGTKIQVTGDFTAGEGAVSANYIIDNGEPVNRVEPSLPGNVSFPAQMLFLSDTLPLGTHNITINTVDVSGGRNYSLTQFEITQPKESNSTKNNVGAIVGGVLGALIFFLLLFLGVYTFWRRRRYAQTMRGRLPLLLPYARQADYRDGLEYPSGKIYGRMSSPDLDSDSKFTFDVHQEAPRRETRGSWVSASLPPSIVVNDRAISDWSSYKGSSVVVERSHFSPFTTTTFSPMAFSQPTPPPAVPISFPLESQSSHLIFLHYHTNINWNNMTRVLVPVWSADGVQKLKVVPQPPPKPVRGLTPPALNGSVHVMRCLAQLRSKDKSIEKYIYLAQLKQSDEHMFYHLCLGNMSEITPLIYTPTVGDACLQYSHIYRRPEGIFISIEDKGNIRNILKGWPRKEEARISVVTDGSRILGLGDLGVNGMPISIGKLSLYVAGAGIRPSSTIPICLDLGTNNQKFLDDPLYLGLRRKRVSDKEMSDFMEELMQEMRSAFPKLLIQFEDFSTEHAFEYLKAFRNRYPVFNDDIQGTGGVILSGFVNAAKVASAAAGTPLQDQRILFLGAGSAGVGVAMQLMSFFTLQGMSKEEARRRVWFVDSQGLIYDGRGPMAEHKKFFSRNDYSGPPLKSLLDIIEYVRPTALLGLSTIHGAFNKEVVEAMSGLNARPIIFPLSNPVKLSECEFDDAVEWSDGRVVFASGSPFPQLTYKGREYYPGQGNNMYIFPGLGLGAILSRASSVTDHMVEAASLALADSLTKEEYALEMIYPRIERIREISANIASRVIRAAQKEGVDLSTALRAKSDEELLAVNLAPAQHRAPPRLPRPVVQQPLRLPLTDTLHPRQLRRCRALQQVQQRPPREPGMMAQMAATAGSVAIGSTIGHGLSNMLFGGRSEPAPAPEPIAQAAPVAQQTAPGINCDVQAKQFTSCLEKADLPGCTWYFEQLKACQAAASPY</sequence>
<evidence type="ECO:0000259" key="10">
    <source>
        <dbReference type="SMART" id="SM01274"/>
    </source>
</evidence>
<comment type="cofactor">
    <cofactor evidence="1">
        <name>Mn(2+)</name>
        <dbReference type="ChEBI" id="CHEBI:29035"/>
    </cofactor>
</comment>
<dbReference type="NCBIfam" id="NF010052">
    <property type="entry name" value="PRK13529.1"/>
    <property type="match status" value="1"/>
</dbReference>
<dbReference type="GO" id="GO:0005739">
    <property type="term" value="C:mitochondrion"/>
    <property type="evidence" value="ECO:0007669"/>
    <property type="project" value="TreeGrafter"/>
</dbReference>
<dbReference type="PANTHER" id="PTHR23406">
    <property type="entry name" value="MALIC ENZYME-RELATED"/>
    <property type="match status" value="1"/>
</dbReference>
<protein>
    <recommendedName>
        <fullName evidence="6">Malic enzyme</fullName>
    </recommendedName>
</protein>
<dbReference type="InterPro" id="IPR015884">
    <property type="entry name" value="Malic_enzyme_CS"/>
</dbReference>
<feature type="transmembrane region" description="Helical" evidence="8">
    <location>
        <begin position="630"/>
        <end position="652"/>
    </location>
</feature>
<keyword evidence="8" id="KW-0472">Membrane</keyword>
<evidence type="ECO:0000259" key="9">
    <source>
        <dbReference type="SMART" id="SM00919"/>
    </source>
</evidence>
<reference evidence="11 12" key="1">
    <citation type="submission" date="2019-02" db="EMBL/GenBank/DDBJ databases">
        <title>Genome sequencing of the rare red list fungi Phellinidium pouzarii.</title>
        <authorList>
            <person name="Buettner E."/>
            <person name="Kellner H."/>
        </authorList>
    </citation>
    <scope>NUCLEOTIDE SEQUENCE [LARGE SCALE GENOMIC DNA]</scope>
    <source>
        <strain evidence="11 12">DSM 108285</strain>
    </source>
</reference>
<dbReference type="PROSITE" id="PS00331">
    <property type="entry name" value="MALIC_ENZYMES"/>
    <property type="match status" value="1"/>
</dbReference>
<dbReference type="InterPro" id="IPR001891">
    <property type="entry name" value="Malic_OxRdtase"/>
</dbReference>
<keyword evidence="8" id="KW-1133">Transmembrane helix</keyword>
<evidence type="ECO:0000256" key="3">
    <source>
        <dbReference type="ARBA" id="ARBA00008785"/>
    </source>
</evidence>
<feature type="transmembrane region" description="Helical" evidence="8">
    <location>
        <begin position="167"/>
        <end position="192"/>
    </location>
</feature>
<dbReference type="PRINTS" id="PR00072">
    <property type="entry name" value="MALOXRDTASE"/>
</dbReference>
<dbReference type="InterPro" id="IPR037062">
    <property type="entry name" value="Malic_N_dom_sf"/>
</dbReference>
<dbReference type="CDD" id="cd05312">
    <property type="entry name" value="NAD_bind_1_malic_enz"/>
    <property type="match status" value="1"/>
</dbReference>
<evidence type="ECO:0000256" key="6">
    <source>
        <dbReference type="RuleBase" id="RU003426"/>
    </source>
</evidence>
<name>A0A4S4LJZ8_9AGAM</name>
<dbReference type="FunFam" id="3.40.50.720:FF:000182">
    <property type="entry name" value="NAD-dependent malic enzyme"/>
    <property type="match status" value="1"/>
</dbReference>
<dbReference type="GO" id="GO:0046872">
    <property type="term" value="F:metal ion binding"/>
    <property type="evidence" value="ECO:0007669"/>
    <property type="project" value="UniProtKB-KW"/>
</dbReference>
<dbReference type="Gene3D" id="3.40.50.10380">
    <property type="entry name" value="Malic enzyme, N-terminal domain"/>
    <property type="match status" value="1"/>
</dbReference>
<accession>A0A4S4LJZ8</accession>
<dbReference type="SMART" id="SM00919">
    <property type="entry name" value="Malic_M"/>
    <property type="match status" value="1"/>
</dbReference>
<feature type="domain" description="Malic enzyme N-terminal" evidence="10">
    <location>
        <begin position="408"/>
        <end position="589"/>
    </location>
</feature>
<dbReference type="GO" id="GO:0006108">
    <property type="term" value="P:malate metabolic process"/>
    <property type="evidence" value="ECO:0007669"/>
    <property type="project" value="TreeGrafter"/>
</dbReference>
<dbReference type="InterPro" id="IPR046346">
    <property type="entry name" value="Aminoacid_DH-like_N_sf"/>
</dbReference>
<dbReference type="InterPro" id="IPR012301">
    <property type="entry name" value="Malic_N_dom"/>
</dbReference>
<keyword evidence="12" id="KW-1185">Reference proteome</keyword>
<dbReference type="Proteomes" id="UP000308199">
    <property type="component" value="Unassembled WGS sequence"/>
</dbReference>
<dbReference type="SUPFAM" id="SSF51735">
    <property type="entry name" value="NAD(P)-binding Rossmann-fold domains"/>
    <property type="match status" value="1"/>
</dbReference>
<keyword evidence="5 6" id="KW-0560">Oxidoreductase</keyword>
<keyword evidence="8" id="KW-0812">Transmembrane</keyword>
<evidence type="ECO:0000313" key="12">
    <source>
        <dbReference type="Proteomes" id="UP000308199"/>
    </source>
</evidence>
<evidence type="ECO:0000256" key="4">
    <source>
        <dbReference type="ARBA" id="ARBA00022723"/>
    </source>
</evidence>
<gene>
    <name evidence="11" type="ORF">EW145_g204</name>
</gene>
<dbReference type="Gene3D" id="3.40.50.720">
    <property type="entry name" value="NAD(P)-binding Rossmann-like Domain"/>
    <property type="match status" value="1"/>
</dbReference>
<comment type="cofactor">
    <cofactor evidence="2">
        <name>Mg(2+)</name>
        <dbReference type="ChEBI" id="CHEBI:18420"/>
    </cofactor>
</comment>
<evidence type="ECO:0000256" key="7">
    <source>
        <dbReference type="SAM" id="MobiDB-lite"/>
    </source>
</evidence>
<keyword evidence="4 6" id="KW-0479">Metal-binding</keyword>
<dbReference type="Pfam" id="PF00390">
    <property type="entry name" value="malic"/>
    <property type="match status" value="1"/>
</dbReference>
<dbReference type="InterPro" id="IPR036291">
    <property type="entry name" value="NAD(P)-bd_dom_sf"/>
</dbReference>
<evidence type="ECO:0000256" key="2">
    <source>
        <dbReference type="ARBA" id="ARBA00001946"/>
    </source>
</evidence>
<dbReference type="PANTHER" id="PTHR23406:SF32">
    <property type="entry name" value="NADP-DEPENDENT MALIC ENZYME"/>
    <property type="match status" value="1"/>
</dbReference>
<comment type="caution">
    <text evidence="11">The sequence shown here is derived from an EMBL/GenBank/DDBJ whole genome shotgun (WGS) entry which is preliminary data.</text>
</comment>
<dbReference type="Pfam" id="PF03949">
    <property type="entry name" value="Malic_M"/>
    <property type="match status" value="1"/>
</dbReference>
<feature type="compositionally biased region" description="Gly residues" evidence="7">
    <location>
        <begin position="1"/>
        <end position="20"/>
    </location>
</feature>
<organism evidence="11 12">
    <name type="scientific">Phellinidium pouzarii</name>
    <dbReference type="NCBI Taxonomy" id="167371"/>
    <lineage>
        <taxon>Eukaryota</taxon>
        <taxon>Fungi</taxon>
        <taxon>Dikarya</taxon>
        <taxon>Basidiomycota</taxon>
        <taxon>Agaricomycotina</taxon>
        <taxon>Agaricomycetes</taxon>
        <taxon>Hymenochaetales</taxon>
        <taxon>Hymenochaetaceae</taxon>
        <taxon>Phellinidium</taxon>
    </lineage>
</organism>
<proteinExistence type="inferred from homology"/>
<evidence type="ECO:0000256" key="8">
    <source>
        <dbReference type="SAM" id="Phobius"/>
    </source>
</evidence>
<dbReference type="AlphaFoldDB" id="A0A4S4LJZ8"/>
<dbReference type="GO" id="GO:0004471">
    <property type="term" value="F:malate dehydrogenase (decarboxylating) (NAD+) activity"/>
    <property type="evidence" value="ECO:0007669"/>
    <property type="project" value="TreeGrafter"/>
</dbReference>
<evidence type="ECO:0000256" key="5">
    <source>
        <dbReference type="ARBA" id="ARBA00023002"/>
    </source>
</evidence>
<feature type="domain" description="Malic enzyme NAD-binding" evidence="9">
    <location>
        <begin position="599"/>
        <end position="857"/>
    </location>
</feature>
<dbReference type="GO" id="GO:0051287">
    <property type="term" value="F:NAD binding"/>
    <property type="evidence" value="ECO:0007669"/>
    <property type="project" value="InterPro"/>
</dbReference>
<dbReference type="SMART" id="SM01274">
    <property type="entry name" value="malic"/>
    <property type="match status" value="1"/>
</dbReference>
<evidence type="ECO:0000256" key="1">
    <source>
        <dbReference type="ARBA" id="ARBA00001936"/>
    </source>
</evidence>
<comment type="similarity">
    <text evidence="3 6">Belongs to the malic enzymes family.</text>
</comment>
<dbReference type="OrthoDB" id="5365701at2759"/>
<feature type="region of interest" description="Disordered" evidence="7">
    <location>
        <begin position="1"/>
        <end position="28"/>
    </location>
</feature>
<evidence type="ECO:0000313" key="11">
    <source>
        <dbReference type="EMBL" id="THH12155.1"/>
    </source>
</evidence>
<dbReference type="Gene3D" id="2.60.120.260">
    <property type="entry name" value="Galactose-binding domain-like"/>
    <property type="match status" value="1"/>
</dbReference>
<dbReference type="SUPFAM" id="SSF53223">
    <property type="entry name" value="Aminoacid dehydrogenase-like, N-terminal domain"/>
    <property type="match status" value="1"/>
</dbReference>